<feature type="domain" description="TonB-dependent receptor plug" evidence="14">
    <location>
        <begin position="28"/>
        <end position="132"/>
    </location>
</feature>
<dbReference type="GO" id="GO:0009279">
    <property type="term" value="C:cell outer membrane"/>
    <property type="evidence" value="ECO:0007669"/>
    <property type="project" value="UniProtKB-SubCell"/>
</dbReference>
<dbReference type="Pfam" id="PF07715">
    <property type="entry name" value="Plug"/>
    <property type="match status" value="1"/>
</dbReference>
<evidence type="ECO:0000256" key="11">
    <source>
        <dbReference type="PROSITE-ProRule" id="PRU01360"/>
    </source>
</evidence>
<dbReference type="InterPro" id="IPR036942">
    <property type="entry name" value="Beta-barrel_TonB_sf"/>
</dbReference>
<keyword evidence="10 11" id="KW-0998">Cell outer membrane</keyword>
<gene>
    <name evidence="15" type="ORF">G8770_08760</name>
</gene>
<dbReference type="InterPro" id="IPR012910">
    <property type="entry name" value="Plug_dom"/>
</dbReference>
<keyword evidence="16" id="KW-1185">Reference proteome</keyword>
<evidence type="ECO:0000256" key="5">
    <source>
        <dbReference type="ARBA" id="ARBA00022692"/>
    </source>
</evidence>
<dbReference type="Gene3D" id="2.40.170.20">
    <property type="entry name" value="TonB-dependent receptor, beta-barrel domain"/>
    <property type="match status" value="1"/>
</dbReference>
<reference evidence="15" key="1">
    <citation type="submission" date="2020-03" db="EMBL/GenBank/DDBJ databases">
        <authorList>
            <person name="Guo F."/>
        </authorList>
    </citation>
    <scope>NUCLEOTIDE SEQUENCE</scope>
    <source>
        <strain evidence="15">JCM 30134</strain>
    </source>
</reference>
<dbReference type="EMBL" id="JAAONZ010000005">
    <property type="protein sequence ID" value="NHO65629.1"/>
    <property type="molecule type" value="Genomic_DNA"/>
</dbReference>
<proteinExistence type="inferred from homology"/>
<dbReference type="PANTHER" id="PTHR32552:SF81">
    <property type="entry name" value="TONB-DEPENDENT OUTER MEMBRANE RECEPTOR"/>
    <property type="match status" value="1"/>
</dbReference>
<evidence type="ECO:0000256" key="3">
    <source>
        <dbReference type="ARBA" id="ARBA00022452"/>
    </source>
</evidence>
<dbReference type="AlphaFoldDB" id="A0A9E5JUM7"/>
<keyword evidence="9 11" id="KW-0472">Membrane</keyword>
<evidence type="ECO:0000256" key="12">
    <source>
        <dbReference type="RuleBase" id="RU003357"/>
    </source>
</evidence>
<feature type="domain" description="TonB-dependent receptor-like beta-barrel" evidence="13">
    <location>
        <begin position="278"/>
        <end position="689"/>
    </location>
</feature>
<keyword evidence="4" id="KW-0410">Iron transport</keyword>
<dbReference type="GO" id="GO:0006826">
    <property type="term" value="P:iron ion transport"/>
    <property type="evidence" value="ECO:0007669"/>
    <property type="project" value="UniProtKB-KW"/>
</dbReference>
<dbReference type="InterPro" id="IPR000531">
    <property type="entry name" value="Beta-barrel_TonB"/>
</dbReference>
<sequence length="736" mass="80482">MPVFAADEGLTLALEEIVVTARRKDESLQDVPLTVNVVTADALDDLNIRKFEDLEGVVAGLSLAEDNIGPSASMRGVDFNTYASGFNSTVEFYLNDAPIVSLAVMQAMFDVGQIEVLRGPQGTLRGRASPSGSITITAKKPQLEEFGGYVDVTGTDHSGYNVRAAVNVPVIEDKLAFRFAGFQESNDANDVKSITSGEDSDYKGTGWRASMLFQPTEDLTINLMHQQMNPKRTTVSQVESAYLADSAITPSGTLIKAEDRKGVMDRATSVEHEFVRTGLEVGWVVGDFSLNYAGAINAIDFDLHGSQDPTDAFDTYYDLSQPLSTYTDDSSHEIRFASEEPLFDGLMDFIVGGFYQHIETGSDLTNPTVIVPSYIYTSNIERRGESEEQSLFANATFYLGEDTEFSVGGRHINYQTDSSLNVIGSLYTESDNEWSEDIYSASLKHQFTDGLMAYVTYGSSFRPGVEVVGVFTPTDAAMDGYLSLPPETSDSYEVGFKSSWLNNTLRVNTAAYYQEFDNYPYRTPSGVWYVAGAGVSSFNFVAPVPVEVTGVEVETFYQISDSWDVSALISWSEGKIQNGQIPCNDPYNGSVPSAADILAASGGDQIASCTASIRSNTSPQLTATLMSEYSFPVADFDGYVRGMLTHYGDSQSDPTNAIDDVDAYEMVNFYAGLREGEGKWEVMFYGKNIFNTERVLSRGPSAGVVPVQFGADLVSDYREITMTAAREFGVNVRYNF</sequence>
<evidence type="ECO:0000256" key="2">
    <source>
        <dbReference type="ARBA" id="ARBA00022448"/>
    </source>
</evidence>
<accession>A0A9E5JUM7</accession>
<comment type="subcellular location">
    <subcellularLocation>
        <location evidence="1 11">Cell outer membrane</location>
        <topology evidence="1 11">Multi-pass membrane protein</topology>
    </subcellularLocation>
</comment>
<protein>
    <submittedName>
        <fullName evidence="15">TonB-dependent receptor</fullName>
    </submittedName>
</protein>
<comment type="similarity">
    <text evidence="11 12">Belongs to the TonB-dependent receptor family.</text>
</comment>
<dbReference type="PANTHER" id="PTHR32552">
    <property type="entry name" value="FERRICHROME IRON RECEPTOR-RELATED"/>
    <property type="match status" value="1"/>
</dbReference>
<evidence type="ECO:0000259" key="13">
    <source>
        <dbReference type="Pfam" id="PF00593"/>
    </source>
</evidence>
<organism evidence="15 16">
    <name type="scientific">Pseudomaricurvus hydrocarbonicus</name>
    <dbReference type="NCBI Taxonomy" id="1470433"/>
    <lineage>
        <taxon>Bacteria</taxon>
        <taxon>Pseudomonadati</taxon>
        <taxon>Pseudomonadota</taxon>
        <taxon>Gammaproteobacteria</taxon>
        <taxon>Cellvibrionales</taxon>
        <taxon>Cellvibrionaceae</taxon>
        <taxon>Pseudomaricurvus</taxon>
    </lineage>
</organism>
<evidence type="ECO:0000259" key="14">
    <source>
        <dbReference type="Pfam" id="PF07715"/>
    </source>
</evidence>
<name>A0A9E5JUM7_9GAMM</name>
<keyword evidence="8 12" id="KW-0798">TonB box</keyword>
<keyword evidence="2 11" id="KW-0813">Transport</keyword>
<evidence type="ECO:0000256" key="10">
    <source>
        <dbReference type="ARBA" id="ARBA00023237"/>
    </source>
</evidence>
<dbReference type="PROSITE" id="PS52016">
    <property type="entry name" value="TONB_DEPENDENT_REC_3"/>
    <property type="match status" value="1"/>
</dbReference>
<evidence type="ECO:0000313" key="15">
    <source>
        <dbReference type="EMBL" id="NHO65629.1"/>
    </source>
</evidence>
<keyword evidence="6" id="KW-0408">Iron</keyword>
<dbReference type="Pfam" id="PF00593">
    <property type="entry name" value="TonB_dep_Rec_b-barrel"/>
    <property type="match status" value="1"/>
</dbReference>
<evidence type="ECO:0000256" key="8">
    <source>
        <dbReference type="ARBA" id="ARBA00023077"/>
    </source>
</evidence>
<evidence type="ECO:0000256" key="7">
    <source>
        <dbReference type="ARBA" id="ARBA00023065"/>
    </source>
</evidence>
<dbReference type="Proteomes" id="UP000787472">
    <property type="component" value="Unassembled WGS sequence"/>
</dbReference>
<dbReference type="RefSeq" id="WP_167184949.1">
    <property type="nucleotide sequence ID" value="NZ_JAAONZ010000005.1"/>
</dbReference>
<evidence type="ECO:0000256" key="9">
    <source>
        <dbReference type="ARBA" id="ARBA00023136"/>
    </source>
</evidence>
<evidence type="ECO:0000256" key="6">
    <source>
        <dbReference type="ARBA" id="ARBA00023004"/>
    </source>
</evidence>
<evidence type="ECO:0000256" key="1">
    <source>
        <dbReference type="ARBA" id="ARBA00004571"/>
    </source>
</evidence>
<keyword evidence="3 11" id="KW-1134">Transmembrane beta strand</keyword>
<comment type="caution">
    <text evidence="15">The sequence shown here is derived from an EMBL/GenBank/DDBJ whole genome shotgun (WGS) entry which is preliminary data.</text>
</comment>
<keyword evidence="7" id="KW-0406">Ion transport</keyword>
<keyword evidence="15" id="KW-0675">Receptor</keyword>
<evidence type="ECO:0000313" key="16">
    <source>
        <dbReference type="Proteomes" id="UP000787472"/>
    </source>
</evidence>
<dbReference type="SUPFAM" id="SSF56935">
    <property type="entry name" value="Porins"/>
    <property type="match status" value="1"/>
</dbReference>
<evidence type="ECO:0000256" key="4">
    <source>
        <dbReference type="ARBA" id="ARBA00022496"/>
    </source>
</evidence>
<keyword evidence="5 11" id="KW-0812">Transmembrane</keyword>
<dbReference type="InterPro" id="IPR039426">
    <property type="entry name" value="TonB-dep_rcpt-like"/>
</dbReference>